<evidence type="ECO:0000259" key="1">
    <source>
        <dbReference type="PROSITE" id="PS51186"/>
    </source>
</evidence>
<accession>A0A561T1X2</accession>
<evidence type="ECO:0000313" key="2">
    <source>
        <dbReference type="EMBL" id="TWF81118.1"/>
    </source>
</evidence>
<gene>
    <name evidence="2" type="ORF">FHX44_117061</name>
</gene>
<feature type="domain" description="N-acetyltransferase" evidence="1">
    <location>
        <begin position="15"/>
        <end position="174"/>
    </location>
</feature>
<dbReference type="PROSITE" id="PS51186">
    <property type="entry name" value="GNAT"/>
    <property type="match status" value="1"/>
</dbReference>
<sequence length="184" mass="19704">MTPSPHPAGVPSPEPLVHPLDRACAEAAVEAVFAGLSPRSRYLRFHSPVPRLPDSVRARLVDIDGARHAAVVAEVRDLGPIGLAQVFGPGHGTADVAVAVVDAWQRRGIGKRLLTALAAVAEEIGYTELRGSILPENVAMQRLARSVLPWARPWFDGETVQFVAPIGPAAWTVTHEDLLADLVR</sequence>
<comment type="caution">
    <text evidence="2">The sequence shown here is derived from an EMBL/GenBank/DDBJ whole genome shotgun (WGS) entry which is preliminary data.</text>
</comment>
<name>A0A561T1X2_9PSEU</name>
<protein>
    <submittedName>
        <fullName evidence="2">Acetyltransferase (GNAT) family protein</fullName>
    </submittedName>
</protein>
<dbReference type="InterPro" id="IPR000182">
    <property type="entry name" value="GNAT_dom"/>
</dbReference>
<dbReference type="RefSeq" id="WP_147259682.1">
    <property type="nucleotide sequence ID" value="NZ_VIWU01000001.1"/>
</dbReference>
<dbReference type="Pfam" id="PF00583">
    <property type="entry name" value="Acetyltransf_1"/>
    <property type="match status" value="1"/>
</dbReference>
<keyword evidence="2" id="KW-0808">Transferase</keyword>
<organism evidence="2 3">
    <name type="scientific">Pseudonocardia hierapolitana</name>
    <dbReference type="NCBI Taxonomy" id="1128676"/>
    <lineage>
        <taxon>Bacteria</taxon>
        <taxon>Bacillati</taxon>
        <taxon>Actinomycetota</taxon>
        <taxon>Actinomycetes</taxon>
        <taxon>Pseudonocardiales</taxon>
        <taxon>Pseudonocardiaceae</taxon>
        <taxon>Pseudonocardia</taxon>
    </lineage>
</organism>
<reference evidence="2 3" key="1">
    <citation type="submission" date="2019-06" db="EMBL/GenBank/DDBJ databases">
        <title>Sequencing the genomes of 1000 actinobacteria strains.</title>
        <authorList>
            <person name="Klenk H.-P."/>
        </authorList>
    </citation>
    <scope>NUCLEOTIDE SEQUENCE [LARGE SCALE GENOMIC DNA]</scope>
    <source>
        <strain evidence="2 3">DSM 45671</strain>
    </source>
</reference>
<dbReference type="SUPFAM" id="SSF55729">
    <property type="entry name" value="Acyl-CoA N-acyltransferases (Nat)"/>
    <property type="match status" value="1"/>
</dbReference>
<dbReference type="EMBL" id="VIWU01000001">
    <property type="protein sequence ID" value="TWF81118.1"/>
    <property type="molecule type" value="Genomic_DNA"/>
</dbReference>
<dbReference type="Gene3D" id="3.40.630.30">
    <property type="match status" value="1"/>
</dbReference>
<dbReference type="GO" id="GO:0016747">
    <property type="term" value="F:acyltransferase activity, transferring groups other than amino-acyl groups"/>
    <property type="evidence" value="ECO:0007669"/>
    <property type="project" value="InterPro"/>
</dbReference>
<dbReference type="Proteomes" id="UP000321261">
    <property type="component" value="Unassembled WGS sequence"/>
</dbReference>
<evidence type="ECO:0000313" key="3">
    <source>
        <dbReference type="Proteomes" id="UP000321261"/>
    </source>
</evidence>
<proteinExistence type="predicted"/>
<dbReference type="CDD" id="cd04301">
    <property type="entry name" value="NAT_SF"/>
    <property type="match status" value="1"/>
</dbReference>
<keyword evidence="3" id="KW-1185">Reference proteome</keyword>
<dbReference type="InterPro" id="IPR016181">
    <property type="entry name" value="Acyl_CoA_acyltransferase"/>
</dbReference>
<dbReference type="OrthoDB" id="4256927at2"/>
<dbReference type="AlphaFoldDB" id="A0A561T1X2"/>